<dbReference type="EMBL" id="PGXC01000002">
    <property type="protein sequence ID" value="PKK91791.1"/>
    <property type="molecule type" value="Genomic_DNA"/>
</dbReference>
<keyword evidence="1" id="KW-1133">Transmembrane helix</keyword>
<sequence length="206" mass="23036">MTEEKKSVGWTGIVILLVLVSGLGFFVKEQFFSDSPFFPMVLDYKMSIDGEQQKANEITATSTGARTMTVSLFFVGPDLSEFEREDRSIPFEADPLLASSRALEELLRGPGEFGLYPLCGKDVTLRTLFVRKGTAYVDLSRSVADGSWRSAISEYVFLKAVCRTLSNMMPDINWIVFMVNGRQMSTMNREDGHLDIGNPFPADFRG</sequence>
<evidence type="ECO:0000313" key="3">
    <source>
        <dbReference type="EMBL" id="PKK91791.1"/>
    </source>
</evidence>
<dbReference type="Proteomes" id="UP000233256">
    <property type="component" value="Unassembled WGS sequence"/>
</dbReference>
<keyword evidence="1" id="KW-0812">Transmembrane</keyword>
<reference evidence="3 4" key="1">
    <citation type="journal article" date="2017" name="ISME J.">
        <title>Potential for microbial H2 and metal transformations associated with novel bacteria and archaea in deep terrestrial subsurface sediments.</title>
        <authorList>
            <person name="Hernsdorf A.W."/>
            <person name="Amano Y."/>
            <person name="Miyakawa K."/>
            <person name="Ise K."/>
            <person name="Suzuki Y."/>
            <person name="Anantharaman K."/>
            <person name="Probst A."/>
            <person name="Burstein D."/>
            <person name="Thomas B.C."/>
            <person name="Banfield J.F."/>
        </authorList>
    </citation>
    <scope>NUCLEOTIDE SEQUENCE [LARGE SCALE GENOMIC DNA]</scope>
    <source>
        <strain evidence="3">HGW-Wallbacteria-1</strain>
    </source>
</reference>
<protein>
    <recommendedName>
        <fullName evidence="2">GerMN domain-containing protein</fullName>
    </recommendedName>
</protein>
<gene>
    <name evidence="3" type="ORF">CVV64_03765</name>
</gene>
<dbReference type="SMART" id="SM00909">
    <property type="entry name" value="Germane"/>
    <property type="match status" value="1"/>
</dbReference>
<proteinExistence type="predicted"/>
<dbReference type="AlphaFoldDB" id="A0A2N1PTX1"/>
<evidence type="ECO:0000256" key="1">
    <source>
        <dbReference type="SAM" id="Phobius"/>
    </source>
</evidence>
<feature type="domain" description="GerMN" evidence="2">
    <location>
        <begin position="99"/>
        <end position="188"/>
    </location>
</feature>
<evidence type="ECO:0000259" key="2">
    <source>
        <dbReference type="SMART" id="SM00909"/>
    </source>
</evidence>
<evidence type="ECO:0000313" key="4">
    <source>
        <dbReference type="Proteomes" id="UP000233256"/>
    </source>
</evidence>
<organism evidence="3 4">
    <name type="scientific">Candidatus Wallbacteria bacterium HGW-Wallbacteria-1</name>
    <dbReference type="NCBI Taxonomy" id="2013854"/>
    <lineage>
        <taxon>Bacteria</taxon>
        <taxon>Candidatus Walliibacteriota</taxon>
    </lineage>
</organism>
<keyword evidence="1" id="KW-0472">Membrane</keyword>
<accession>A0A2N1PTX1</accession>
<dbReference type="Pfam" id="PF10646">
    <property type="entry name" value="Germane"/>
    <property type="match status" value="1"/>
</dbReference>
<name>A0A2N1PTX1_9BACT</name>
<dbReference type="InterPro" id="IPR019606">
    <property type="entry name" value="GerMN"/>
</dbReference>
<feature type="transmembrane region" description="Helical" evidence="1">
    <location>
        <begin position="7"/>
        <end position="27"/>
    </location>
</feature>
<comment type="caution">
    <text evidence="3">The sequence shown here is derived from an EMBL/GenBank/DDBJ whole genome shotgun (WGS) entry which is preliminary data.</text>
</comment>